<sequence length="134" mass="14929">MALVLTPGMILQPQNTTTAFVEQSVSIGDDRAHPVANLISKQPLILGKNLADQRQVMEHWSTGLGKGHNMGTSSMKRRHPLAEPDMNDAERARQRTYLESNGTRCVITNASARKHPRYQLVHRNKPICIKGQGH</sequence>
<name>A0ABU6QP47_9FABA</name>
<evidence type="ECO:0000313" key="1">
    <source>
        <dbReference type="EMBL" id="MED6113262.1"/>
    </source>
</evidence>
<proteinExistence type="predicted"/>
<keyword evidence="2" id="KW-1185">Reference proteome</keyword>
<evidence type="ECO:0000313" key="2">
    <source>
        <dbReference type="Proteomes" id="UP001341840"/>
    </source>
</evidence>
<dbReference type="EMBL" id="JASCZI010000754">
    <property type="protein sequence ID" value="MED6113262.1"/>
    <property type="molecule type" value="Genomic_DNA"/>
</dbReference>
<accession>A0ABU6QP47</accession>
<dbReference type="Proteomes" id="UP001341840">
    <property type="component" value="Unassembled WGS sequence"/>
</dbReference>
<comment type="caution">
    <text evidence="1">The sequence shown here is derived from an EMBL/GenBank/DDBJ whole genome shotgun (WGS) entry which is preliminary data.</text>
</comment>
<organism evidence="1 2">
    <name type="scientific">Stylosanthes scabra</name>
    <dbReference type="NCBI Taxonomy" id="79078"/>
    <lineage>
        <taxon>Eukaryota</taxon>
        <taxon>Viridiplantae</taxon>
        <taxon>Streptophyta</taxon>
        <taxon>Embryophyta</taxon>
        <taxon>Tracheophyta</taxon>
        <taxon>Spermatophyta</taxon>
        <taxon>Magnoliopsida</taxon>
        <taxon>eudicotyledons</taxon>
        <taxon>Gunneridae</taxon>
        <taxon>Pentapetalae</taxon>
        <taxon>rosids</taxon>
        <taxon>fabids</taxon>
        <taxon>Fabales</taxon>
        <taxon>Fabaceae</taxon>
        <taxon>Papilionoideae</taxon>
        <taxon>50 kb inversion clade</taxon>
        <taxon>dalbergioids sensu lato</taxon>
        <taxon>Dalbergieae</taxon>
        <taxon>Pterocarpus clade</taxon>
        <taxon>Stylosanthes</taxon>
    </lineage>
</organism>
<gene>
    <name evidence="1" type="ORF">PIB30_069164</name>
</gene>
<protein>
    <submittedName>
        <fullName evidence="1">Uncharacterized protein</fullName>
    </submittedName>
</protein>
<reference evidence="1 2" key="1">
    <citation type="journal article" date="2023" name="Plants (Basel)">
        <title>Bridging the Gap: Combining Genomics and Transcriptomics Approaches to Understand Stylosanthes scabra, an Orphan Legume from the Brazilian Caatinga.</title>
        <authorList>
            <person name="Ferreira-Neto J.R.C."/>
            <person name="da Silva M.D."/>
            <person name="Binneck E."/>
            <person name="de Melo N.F."/>
            <person name="da Silva R.H."/>
            <person name="de Melo A.L.T.M."/>
            <person name="Pandolfi V."/>
            <person name="Bustamante F.O."/>
            <person name="Brasileiro-Vidal A.C."/>
            <person name="Benko-Iseppon A.M."/>
        </authorList>
    </citation>
    <scope>NUCLEOTIDE SEQUENCE [LARGE SCALE GENOMIC DNA]</scope>
    <source>
        <tissue evidence="1">Leaves</tissue>
    </source>
</reference>